<dbReference type="GO" id="GO:0035251">
    <property type="term" value="F:UDP-glucosyltransferase activity"/>
    <property type="evidence" value="ECO:0007669"/>
    <property type="project" value="InterPro"/>
</dbReference>
<dbReference type="AlphaFoldDB" id="A0A0D6QYJ7"/>
<dbReference type="SUPFAM" id="SSF53756">
    <property type="entry name" value="UDP-Glycosyltransferase/glycogen phosphorylase"/>
    <property type="match status" value="1"/>
</dbReference>
<dbReference type="PANTHER" id="PTHR48048">
    <property type="entry name" value="GLYCOSYLTRANSFERASE"/>
    <property type="match status" value="1"/>
</dbReference>
<dbReference type="InterPro" id="IPR002213">
    <property type="entry name" value="UDP_glucos_trans"/>
</dbReference>
<proteinExistence type="inferred from homology"/>
<sequence>MHPLMDMEIKPHILIVPSLGMGHLIPFVEIGKRLASLNAFSLIFITTNCNLSPRQIPYAQDRLRSHSHDIRFVELPEIHIEPQKMAPVVMRTRVAEKSCGFLESLLGDFLASALPICAFVTDMFNTAFLDVTAKLGIPSYLFVSSSASFLNFMFHLPVLDSQYDASFKDMDTPLEVPGLGMMDPRDVPSSVLDRSHEVYGCFLTNCCNLRKPRGILINTFQELEESAIETLEKGVGNPAMYPVGPIISFSAENPETSCLQWLDRQPPRSVIFVSFGSEATLSEAQIAKLARGLEASEQRFLWVLRASLGSNPAGLLPPGFESRNEGKGLVVHGWAPQVSVLSHPSTAAFVSHCGWNSTLESLWCGVPMVAWPVMAEQGMNRNFMVETGAAVRVHMEADGAVAEEEVERAVREVMQGEHCEKARRRMEELQKSAKSAVDQGGNSYESLLRVVCVWKENTAVL</sequence>
<dbReference type="Gene3D" id="3.40.50.2000">
    <property type="entry name" value="Glycogen Phosphorylase B"/>
    <property type="match status" value="2"/>
</dbReference>
<dbReference type="EMBL" id="GCKF01041579">
    <property type="protein sequence ID" value="JAG95083.1"/>
    <property type="molecule type" value="Transcribed_RNA"/>
</dbReference>
<evidence type="ECO:0000256" key="4">
    <source>
        <dbReference type="RuleBase" id="RU362057"/>
    </source>
</evidence>
<evidence type="ECO:0000256" key="2">
    <source>
        <dbReference type="ARBA" id="ARBA00022679"/>
    </source>
</evidence>
<comment type="similarity">
    <text evidence="1 3">Belongs to the UDP-glycosyltransferase family.</text>
</comment>
<name>A0A0D6QYJ7_ARACU</name>
<organism evidence="5">
    <name type="scientific">Araucaria cunninghamii</name>
    <name type="common">Hoop pine</name>
    <name type="synonym">Moreton Bay pine</name>
    <dbReference type="NCBI Taxonomy" id="56994"/>
    <lineage>
        <taxon>Eukaryota</taxon>
        <taxon>Viridiplantae</taxon>
        <taxon>Streptophyta</taxon>
        <taxon>Embryophyta</taxon>
        <taxon>Tracheophyta</taxon>
        <taxon>Spermatophyta</taxon>
        <taxon>Pinopsida</taxon>
        <taxon>Pinidae</taxon>
        <taxon>Conifers II</taxon>
        <taxon>Araucariales</taxon>
        <taxon>Araucariaceae</taxon>
        <taxon>Araucaria</taxon>
    </lineage>
</organism>
<keyword evidence="2 3" id="KW-0808">Transferase</keyword>
<dbReference type="FunFam" id="3.40.50.2000:FF:000060">
    <property type="entry name" value="Glycosyltransferase"/>
    <property type="match status" value="1"/>
</dbReference>
<dbReference type="CDD" id="cd03784">
    <property type="entry name" value="GT1_Gtf-like"/>
    <property type="match status" value="1"/>
</dbReference>
<protein>
    <recommendedName>
        <fullName evidence="4">Glycosyltransferase</fullName>
        <ecNumber evidence="4">2.4.1.-</ecNumber>
    </recommendedName>
</protein>
<dbReference type="Pfam" id="PF00201">
    <property type="entry name" value="UDPGT"/>
    <property type="match status" value="1"/>
</dbReference>
<dbReference type="PANTHER" id="PTHR48048:SF45">
    <property type="entry name" value="GLYCOSYLTRANSFERASE"/>
    <property type="match status" value="1"/>
</dbReference>
<evidence type="ECO:0000256" key="1">
    <source>
        <dbReference type="ARBA" id="ARBA00009995"/>
    </source>
</evidence>
<accession>A0A0D6QYJ7</accession>
<dbReference type="InterPro" id="IPR050481">
    <property type="entry name" value="UDP-glycosyltransf_plant"/>
</dbReference>
<dbReference type="PROSITE" id="PS00375">
    <property type="entry name" value="UDPGT"/>
    <property type="match status" value="1"/>
</dbReference>
<dbReference type="InterPro" id="IPR035595">
    <property type="entry name" value="UDP_glycos_trans_CS"/>
</dbReference>
<keyword evidence="3" id="KW-0328">Glycosyltransferase</keyword>
<reference evidence="5" key="1">
    <citation type="submission" date="2015-03" db="EMBL/GenBank/DDBJ databases">
        <title>A transcriptome of Araucaria cunninghamii, an australian fine timber species.</title>
        <authorList>
            <person name="Jing Yi C.J.Y."/>
            <person name="Yin San L.Y.S."/>
            <person name="Abdul Karim S.S."/>
            <person name="Wan Azmi N.N."/>
            <person name="Hercus R.R."/>
            <person name="Croft L.L."/>
        </authorList>
    </citation>
    <scope>NUCLEOTIDE SEQUENCE</scope>
    <source>
        <strain evidence="5">MI0301</strain>
        <tissue evidence="5">Leaf</tissue>
    </source>
</reference>
<dbReference type="EC" id="2.4.1.-" evidence="4"/>
<evidence type="ECO:0000313" key="5">
    <source>
        <dbReference type="EMBL" id="JAG95083.1"/>
    </source>
</evidence>
<evidence type="ECO:0000256" key="3">
    <source>
        <dbReference type="RuleBase" id="RU003718"/>
    </source>
</evidence>